<gene>
    <name evidence="3" type="ORF">DRJ31_01590</name>
    <name evidence="4" type="ORF">DRJ33_00630</name>
</gene>
<reference evidence="5 6" key="1">
    <citation type="submission" date="2018-06" db="EMBL/GenBank/DDBJ databases">
        <title>Extensive metabolic versatility and redundancy in microbially diverse, dynamic hydrothermal sediments.</title>
        <authorList>
            <person name="Dombrowski N."/>
            <person name="Teske A."/>
            <person name="Baker B.J."/>
        </authorList>
    </citation>
    <scope>NUCLEOTIDE SEQUENCE [LARGE SCALE GENOMIC DNA]</scope>
    <source>
        <strain evidence="4">B34_G17</strain>
        <strain evidence="3">B66_G16</strain>
    </source>
</reference>
<dbReference type="InterPro" id="IPR051540">
    <property type="entry name" value="S-2-haloacid_dehalogenase"/>
</dbReference>
<protein>
    <recommendedName>
        <fullName evidence="7">HAD family hydrolase</fullName>
    </recommendedName>
</protein>
<dbReference type="EMBL" id="QMQX01000006">
    <property type="protein sequence ID" value="RLE53595.1"/>
    <property type="molecule type" value="Genomic_DNA"/>
</dbReference>
<dbReference type="InterPro" id="IPR023214">
    <property type="entry name" value="HAD_sf"/>
</dbReference>
<evidence type="ECO:0000313" key="4">
    <source>
        <dbReference type="EMBL" id="RLE53595.1"/>
    </source>
</evidence>
<evidence type="ECO:0000313" key="3">
    <source>
        <dbReference type="EMBL" id="RLE50370.1"/>
    </source>
</evidence>
<dbReference type="SUPFAM" id="SSF56784">
    <property type="entry name" value="HAD-like"/>
    <property type="match status" value="1"/>
</dbReference>
<dbReference type="PANTHER" id="PTHR43316">
    <property type="entry name" value="HYDROLASE, HALOACID DELAHOGENASE-RELATED"/>
    <property type="match status" value="1"/>
</dbReference>
<dbReference type="GO" id="GO:0016787">
    <property type="term" value="F:hydrolase activity"/>
    <property type="evidence" value="ECO:0007669"/>
    <property type="project" value="UniProtKB-KW"/>
</dbReference>
<dbReference type="EMBL" id="QMQV01000007">
    <property type="protein sequence ID" value="RLE50370.1"/>
    <property type="molecule type" value="Genomic_DNA"/>
</dbReference>
<evidence type="ECO:0000256" key="1">
    <source>
        <dbReference type="ARBA" id="ARBA00007958"/>
    </source>
</evidence>
<keyword evidence="2" id="KW-0378">Hydrolase</keyword>
<comment type="similarity">
    <text evidence="1">Belongs to the HAD-like hydrolase superfamily.</text>
</comment>
<name>A0A497F268_9CREN</name>
<organism evidence="4 5">
    <name type="scientific">Thermoproteota archaeon</name>
    <dbReference type="NCBI Taxonomy" id="2056631"/>
    <lineage>
        <taxon>Archaea</taxon>
        <taxon>Thermoproteota</taxon>
    </lineage>
</organism>
<sequence length="217" mass="25138">MVEMALKNIKVVSLDLDGTIVSKNFADYFWLELVPELYAREHGLSIEEAKSVVLSMYDEVGPDDIRWYLPDYWFTKFKLSKPYTQVLESIKHKVEVFQDAVETINKLCGKYDLIITTNASKVFIDVELQVININCFKKIFSCVSDYNLPRKTKEFYLSICKELSISPCEMLHVGDDEKYDYQVPRDIGINAFLIDRFGKKVSLPHTLRSLTQLISLL</sequence>
<dbReference type="NCBIfam" id="TIGR01549">
    <property type="entry name" value="HAD-SF-IA-v1"/>
    <property type="match status" value="1"/>
</dbReference>
<dbReference type="Proteomes" id="UP000272051">
    <property type="component" value="Unassembled WGS sequence"/>
</dbReference>
<dbReference type="Gene3D" id="3.40.50.1000">
    <property type="entry name" value="HAD superfamily/HAD-like"/>
    <property type="match status" value="1"/>
</dbReference>
<evidence type="ECO:0000256" key="2">
    <source>
        <dbReference type="ARBA" id="ARBA00022801"/>
    </source>
</evidence>
<dbReference type="Proteomes" id="UP000278475">
    <property type="component" value="Unassembled WGS sequence"/>
</dbReference>
<dbReference type="AlphaFoldDB" id="A0A497F268"/>
<dbReference type="PROSITE" id="PS01228">
    <property type="entry name" value="COF_1"/>
    <property type="match status" value="1"/>
</dbReference>
<proteinExistence type="inferred from homology"/>
<dbReference type="InterPro" id="IPR036412">
    <property type="entry name" value="HAD-like_sf"/>
</dbReference>
<evidence type="ECO:0008006" key="7">
    <source>
        <dbReference type="Google" id="ProtNLM"/>
    </source>
</evidence>
<accession>A0A497F268</accession>
<evidence type="ECO:0000313" key="5">
    <source>
        <dbReference type="Proteomes" id="UP000272051"/>
    </source>
</evidence>
<dbReference type="InterPro" id="IPR006439">
    <property type="entry name" value="HAD-SF_hydro_IA"/>
</dbReference>
<comment type="caution">
    <text evidence="4">The sequence shown here is derived from an EMBL/GenBank/DDBJ whole genome shotgun (WGS) entry which is preliminary data.</text>
</comment>
<evidence type="ECO:0000313" key="6">
    <source>
        <dbReference type="Proteomes" id="UP000278475"/>
    </source>
</evidence>
<dbReference type="Pfam" id="PF00702">
    <property type="entry name" value="Hydrolase"/>
    <property type="match status" value="1"/>
</dbReference>